<dbReference type="Proteomes" id="UP000425916">
    <property type="component" value="Chromosome"/>
</dbReference>
<accession>A0A6I5ZS85</accession>
<dbReference type="AlphaFoldDB" id="A0A6I5ZS85"/>
<gene>
    <name evidence="1" type="ORF">MGLY_19740</name>
</gene>
<protein>
    <submittedName>
        <fullName evidence="1">Uncharacterized protein</fullName>
    </submittedName>
</protein>
<dbReference type="OrthoDB" id="3035212at2"/>
<organism evidence="1 2">
    <name type="scientific">Neomoorella glycerini</name>
    <dbReference type="NCBI Taxonomy" id="55779"/>
    <lineage>
        <taxon>Bacteria</taxon>
        <taxon>Bacillati</taxon>
        <taxon>Bacillota</taxon>
        <taxon>Clostridia</taxon>
        <taxon>Neomoorellales</taxon>
        <taxon>Neomoorellaceae</taxon>
        <taxon>Neomoorella</taxon>
    </lineage>
</organism>
<evidence type="ECO:0000313" key="2">
    <source>
        <dbReference type="Proteomes" id="UP000425916"/>
    </source>
</evidence>
<reference evidence="1 2" key="1">
    <citation type="submission" date="2019-11" db="EMBL/GenBank/DDBJ databases">
        <title>Genome sequence of Moorella glycerini DSM11254.</title>
        <authorList>
            <person name="Poehlein A."/>
            <person name="Boeer T."/>
            <person name="Daniel R."/>
        </authorList>
    </citation>
    <scope>NUCLEOTIDE SEQUENCE [LARGE SCALE GENOMIC DNA]</scope>
    <source>
        <strain evidence="1 2">DSM 11254</strain>
    </source>
</reference>
<dbReference type="EMBL" id="CP046244">
    <property type="protein sequence ID" value="QGP92588.1"/>
    <property type="molecule type" value="Genomic_DNA"/>
</dbReference>
<name>A0A6I5ZS85_9FIRM</name>
<proteinExistence type="predicted"/>
<dbReference type="RefSeq" id="WP_156273423.1">
    <property type="nucleotide sequence ID" value="NZ_CP046244.1"/>
</dbReference>
<keyword evidence="2" id="KW-1185">Reference proteome</keyword>
<sequence length="144" mass="16143">MANGDVPGDLIAMNIEVCRELWRMVDSQGGMVGALTPKLILPPRSNDNEDVRISEQEARFIYASVLTRASRYFFSVETPTGEKYSFTDGAVNQRSALSDLSLYTFGNGFHKQANVEFKAGNPPVDHIKKDIEKLVRERKCHLAH</sequence>
<evidence type="ECO:0000313" key="1">
    <source>
        <dbReference type="EMBL" id="QGP92588.1"/>
    </source>
</evidence>